<dbReference type="InterPro" id="IPR001830">
    <property type="entry name" value="Glyco_trans_20"/>
</dbReference>
<dbReference type="Pfam" id="PF02358">
    <property type="entry name" value="Trehalose_PPase"/>
    <property type="match status" value="1"/>
</dbReference>
<gene>
    <name evidence="3" type="ORF">CONCODRAFT_75373</name>
</gene>
<comment type="similarity">
    <text evidence="2">In the C-terminal section; belongs to the trehalose phosphatase family.</text>
</comment>
<dbReference type="Gene3D" id="3.40.50.2000">
    <property type="entry name" value="Glycogen Phosphorylase B"/>
    <property type="match status" value="2"/>
</dbReference>
<proteinExistence type="inferred from homology"/>
<dbReference type="InterPro" id="IPR036412">
    <property type="entry name" value="HAD-like_sf"/>
</dbReference>
<evidence type="ECO:0000256" key="2">
    <source>
        <dbReference type="ARBA" id="ARBA00006330"/>
    </source>
</evidence>
<dbReference type="FunFam" id="3.40.50.2000:FF:000036">
    <property type="entry name" value="Alpha,alpha-trehalose-phosphate synthase subunit Tps2"/>
    <property type="match status" value="1"/>
</dbReference>
<reference evidence="3 4" key="1">
    <citation type="journal article" date="2015" name="Genome Biol. Evol.">
        <title>Phylogenomic analyses indicate that early fungi evolved digesting cell walls of algal ancestors of land plants.</title>
        <authorList>
            <person name="Chang Y."/>
            <person name="Wang S."/>
            <person name="Sekimoto S."/>
            <person name="Aerts A.L."/>
            <person name="Choi C."/>
            <person name="Clum A."/>
            <person name="LaButti K.M."/>
            <person name="Lindquist E.A."/>
            <person name="Yee Ngan C."/>
            <person name="Ohm R.A."/>
            <person name="Salamov A.A."/>
            <person name="Grigoriev I.V."/>
            <person name="Spatafora J.W."/>
            <person name="Berbee M.L."/>
        </authorList>
    </citation>
    <scope>NUCLEOTIDE SEQUENCE [LARGE SCALE GENOMIC DNA]</scope>
    <source>
        <strain evidence="3 4">NRRL 28638</strain>
    </source>
</reference>
<dbReference type="CDD" id="cd01627">
    <property type="entry name" value="HAD_TPP"/>
    <property type="match status" value="1"/>
</dbReference>
<evidence type="ECO:0000313" key="3">
    <source>
        <dbReference type="EMBL" id="KXN71970.1"/>
    </source>
</evidence>
<dbReference type="AlphaFoldDB" id="A0A137PAE1"/>
<dbReference type="GO" id="GO:0005829">
    <property type="term" value="C:cytosol"/>
    <property type="evidence" value="ECO:0007669"/>
    <property type="project" value="TreeGrafter"/>
</dbReference>
<dbReference type="InterPro" id="IPR003337">
    <property type="entry name" value="Trehalose_PPase"/>
</dbReference>
<dbReference type="OrthoDB" id="755951at2759"/>
<dbReference type="NCBIfam" id="TIGR00685">
    <property type="entry name" value="T6PP"/>
    <property type="match status" value="1"/>
</dbReference>
<dbReference type="PANTHER" id="PTHR10788:SF123">
    <property type="entry name" value="TREHALOSE-PHOSPHATASE"/>
    <property type="match status" value="1"/>
</dbReference>
<dbReference type="InterPro" id="IPR023214">
    <property type="entry name" value="HAD_sf"/>
</dbReference>
<dbReference type="GO" id="GO:0005946">
    <property type="term" value="C:alpha,alpha-trehalose-phosphate synthase complex (UDP-forming)"/>
    <property type="evidence" value="ECO:0007669"/>
    <property type="project" value="TreeGrafter"/>
</dbReference>
<sequence length="686" mass="78226">MKESVKTALLNDKNKQIPVFIDPVEASSHYEGYCKSELWPMFHYLLEDLKVDMKTQEQNWNAYVSVNQAYADALIGIYQKNDFVWIHDYHLMLVPEMIRKAVPHAKIGFFLHAPFPSSEIFRCLPKRKEILNGLLSANQIGFQTYAYARHFMSTCCRVLGLEQNSEGIDVHGSTVYVNTFPIGVAVELSDQYIKSEGYKCKLQALRQQYAGKKVIFGRDKLEHATGVLQKFHTIEKFFTKYPEWKDKVVLVQVTSSPSAHFTSLENKIAELVAKINSTYGSLEFSPINLFQHSIDRDEYYALLTIADVALVTSVRDGMNTTSHEYVYCQTETHGSLILSEFTGTAGALKEAILVNPFDFEGVADSINRALTMSKEEKKEIHSQLYDYVTKHDCKFWANSFLKTMAEHCAISEGSIPTPYLKSELMKSAYQSSKKRLLLFDYDGTLTEIRNIPAQATPSQRMLDGMKKLTENPNNKVWIISGRDQKFLTEWVGDVPNLGLSAEHGCFMRHPNSPPDEWINLAEESNLDWKKDVVNVFTYFTERTPGSFIEHKRASLTWHYRMSDPDYGSFQAKECQTHLENAVVSKLPVEILIGKKNIEVRPLFINKGEIVKKLLEENPDCDFVYCAGDDKTDEDMFRAIKPLSSDKLQEDHKFTVTIGSANKKTSAKWHVNSPQDIIDSLHLLGDI</sequence>
<dbReference type="STRING" id="796925.A0A137PAE1"/>
<keyword evidence="4" id="KW-1185">Reference proteome</keyword>
<dbReference type="EMBL" id="KQ964463">
    <property type="protein sequence ID" value="KXN71970.1"/>
    <property type="molecule type" value="Genomic_DNA"/>
</dbReference>
<dbReference type="SUPFAM" id="SSF53756">
    <property type="entry name" value="UDP-Glycosyltransferase/glycogen phosphorylase"/>
    <property type="match status" value="1"/>
</dbReference>
<dbReference type="GO" id="GO:0003825">
    <property type="term" value="F:alpha,alpha-trehalose-phosphate synthase (UDP-forming) activity"/>
    <property type="evidence" value="ECO:0007669"/>
    <property type="project" value="TreeGrafter"/>
</dbReference>
<dbReference type="Pfam" id="PF00982">
    <property type="entry name" value="Glyco_transf_20"/>
    <property type="match status" value="1"/>
</dbReference>
<dbReference type="CDD" id="cd03788">
    <property type="entry name" value="GT20_TPS"/>
    <property type="match status" value="1"/>
</dbReference>
<dbReference type="FunFam" id="3.30.70.1020:FF:000002">
    <property type="entry name" value="Trehalose-6-phosphate synthase 2"/>
    <property type="match status" value="1"/>
</dbReference>
<keyword evidence="3" id="KW-0808">Transferase</keyword>
<dbReference type="OMA" id="VHPMPIE"/>
<dbReference type="NCBIfam" id="NF011071">
    <property type="entry name" value="PRK14501.1"/>
    <property type="match status" value="1"/>
</dbReference>
<dbReference type="FunFam" id="3.40.50.1000:FF:000052">
    <property type="entry name" value="Alpha,alpha-trehalose-phosphate synthase [UDP-forming] 6"/>
    <property type="match status" value="1"/>
</dbReference>
<dbReference type="NCBIfam" id="TIGR01484">
    <property type="entry name" value="HAD-SF-IIB"/>
    <property type="match status" value="1"/>
</dbReference>
<dbReference type="Gene3D" id="3.30.70.1020">
    <property type="entry name" value="Trehalose-6-phosphate phosphatase related protein, domain 2"/>
    <property type="match status" value="1"/>
</dbReference>
<accession>A0A137PAE1</accession>
<protein>
    <submittedName>
        <fullName evidence="3">Glycosyltransferase family 20 protein</fullName>
    </submittedName>
</protein>
<dbReference type="PANTHER" id="PTHR10788">
    <property type="entry name" value="TREHALOSE-6-PHOSPHATE SYNTHASE"/>
    <property type="match status" value="1"/>
</dbReference>
<dbReference type="InterPro" id="IPR006379">
    <property type="entry name" value="HAD-SF_hydro_IIB"/>
</dbReference>
<evidence type="ECO:0000313" key="4">
    <source>
        <dbReference type="Proteomes" id="UP000070444"/>
    </source>
</evidence>
<dbReference type="GO" id="GO:0005992">
    <property type="term" value="P:trehalose biosynthetic process"/>
    <property type="evidence" value="ECO:0007669"/>
    <property type="project" value="InterPro"/>
</dbReference>
<evidence type="ECO:0000256" key="1">
    <source>
        <dbReference type="ARBA" id="ARBA00005409"/>
    </source>
</evidence>
<dbReference type="GO" id="GO:0004805">
    <property type="term" value="F:trehalose-phosphatase activity"/>
    <property type="evidence" value="ECO:0007669"/>
    <property type="project" value="TreeGrafter"/>
</dbReference>
<name>A0A137PAE1_CONC2</name>
<comment type="similarity">
    <text evidence="1">In the N-terminal section; belongs to the glycosyltransferase 20 family.</text>
</comment>
<dbReference type="Gene3D" id="3.40.50.1000">
    <property type="entry name" value="HAD superfamily/HAD-like"/>
    <property type="match status" value="1"/>
</dbReference>
<organism evidence="3 4">
    <name type="scientific">Conidiobolus coronatus (strain ATCC 28846 / CBS 209.66 / NRRL 28638)</name>
    <name type="common">Delacroixia coronata</name>
    <dbReference type="NCBI Taxonomy" id="796925"/>
    <lineage>
        <taxon>Eukaryota</taxon>
        <taxon>Fungi</taxon>
        <taxon>Fungi incertae sedis</taxon>
        <taxon>Zoopagomycota</taxon>
        <taxon>Entomophthoromycotina</taxon>
        <taxon>Entomophthoromycetes</taxon>
        <taxon>Entomophthorales</taxon>
        <taxon>Ancylistaceae</taxon>
        <taxon>Conidiobolus</taxon>
    </lineage>
</organism>
<dbReference type="Proteomes" id="UP000070444">
    <property type="component" value="Unassembled WGS sequence"/>
</dbReference>
<dbReference type="SUPFAM" id="SSF56784">
    <property type="entry name" value="HAD-like"/>
    <property type="match status" value="1"/>
</dbReference>